<feature type="domain" description="HTH gntR-type" evidence="4">
    <location>
        <begin position="12"/>
        <end position="80"/>
    </location>
</feature>
<dbReference type="GO" id="GO:0003677">
    <property type="term" value="F:DNA binding"/>
    <property type="evidence" value="ECO:0007669"/>
    <property type="project" value="UniProtKB-KW"/>
</dbReference>
<dbReference type="Gene3D" id="1.10.10.10">
    <property type="entry name" value="Winged helix-like DNA-binding domain superfamily/Winged helix DNA-binding domain"/>
    <property type="match status" value="1"/>
</dbReference>
<dbReference type="PANTHER" id="PTHR44846">
    <property type="entry name" value="MANNOSYL-D-GLYCERATE TRANSPORT/METABOLISM SYSTEM REPRESSOR MNGR-RELATED"/>
    <property type="match status" value="1"/>
</dbReference>
<accession>A0A132PTW7</accession>
<dbReference type="InterPro" id="IPR036388">
    <property type="entry name" value="WH-like_DNA-bd_sf"/>
</dbReference>
<reference evidence="5 6" key="1">
    <citation type="submission" date="2015-07" db="EMBL/GenBank/DDBJ databases">
        <title>A draft genome sequence of Mycobacterium wolinskyi.</title>
        <authorList>
            <person name="de Man T.J."/>
            <person name="Perry K.A."/>
            <person name="Coulliette A.D."/>
            <person name="Jensen B."/>
            <person name="Toney N.C."/>
            <person name="Limbago B.M."/>
            <person name="Noble-Wang J."/>
        </authorList>
    </citation>
    <scope>NUCLEOTIDE SEQUENCE [LARGE SCALE GENOMIC DNA]</scope>
    <source>
        <strain evidence="5 6">CDC_01</strain>
    </source>
</reference>
<dbReference type="Pfam" id="PF00392">
    <property type="entry name" value="GntR"/>
    <property type="match status" value="1"/>
</dbReference>
<name>A0A132PTW7_9MYCO</name>
<dbReference type="GO" id="GO:0045892">
    <property type="term" value="P:negative regulation of DNA-templated transcription"/>
    <property type="evidence" value="ECO:0007669"/>
    <property type="project" value="TreeGrafter"/>
</dbReference>
<dbReference type="InterPro" id="IPR000524">
    <property type="entry name" value="Tscrpt_reg_HTH_GntR"/>
</dbReference>
<evidence type="ECO:0000256" key="2">
    <source>
        <dbReference type="ARBA" id="ARBA00023125"/>
    </source>
</evidence>
<dbReference type="PATRIC" id="fig|59750.3.peg.2870"/>
<dbReference type="Gene3D" id="3.40.1410.10">
    <property type="entry name" value="Chorismate lyase-like"/>
    <property type="match status" value="1"/>
</dbReference>
<gene>
    <name evidence="5" type="ORF">AFM11_04945</name>
</gene>
<comment type="caution">
    <text evidence="5">The sequence shown here is derived from an EMBL/GenBank/DDBJ whole genome shotgun (WGS) entry which is preliminary data.</text>
</comment>
<dbReference type="RefSeq" id="WP_067844938.1">
    <property type="nucleotide sequence ID" value="NZ_JBJZOV010000005.1"/>
</dbReference>
<evidence type="ECO:0000313" key="5">
    <source>
        <dbReference type="EMBL" id="KWX25714.1"/>
    </source>
</evidence>
<evidence type="ECO:0000256" key="3">
    <source>
        <dbReference type="ARBA" id="ARBA00023163"/>
    </source>
</evidence>
<dbReference type="InterPro" id="IPR036390">
    <property type="entry name" value="WH_DNA-bd_sf"/>
</dbReference>
<dbReference type="InterPro" id="IPR028978">
    <property type="entry name" value="Chorismate_lyase_/UTRA_dom_sf"/>
</dbReference>
<dbReference type="SMART" id="SM00866">
    <property type="entry name" value="UTRA"/>
    <property type="match status" value="1"/>
</dbReference>
<dbReference type="EMBL" id="LGTW01000002">
    <property type="protein sequence ID" value="KWX25714.1"/>
    <property type="molecule type" value="Genomic_DNA"/>
</dbReference>
<dbReference type="PROSITE" id="PS50949">
    <property type="entry name" value="HTH_GNTR"/>
    <property type="match status" value="1"/>
</dbReference>
<evidence type="ECO:0000313" key="6">
    <source>
        <dbReference type="Proteomes" id="UP000070612"/>
    </source>
</evidence>
<evidence type="ECO:0000256" key="1">
    <source>
        <dbReference type="ARBA" id="ARBA00023015"/>
    </source>
</evidence>
<dbReference type="SUPFAM" id="SSF46785">
    <property type="entry name" value="Winged helix' DNA-binding domain"/>
    <property type="match status" value="1"/>
</dbReference>
<organism evidence="5 6">
    <name type="scientific">Mycolicibacterium wolinskyi</name>
    <dbReference type="NCBI Taxonomy" id="59750"/>
    <lineage>
        <taxon>Bacteria</taxon>
        <taxon>Bacillati</taxon>
        <taxon>Actinomycetota</taxon>
        <taxon>Actinomycetes</taxon>
        <taxon>Mycobacteriales</taxon>
        <taxon>Mycobacteriaceae</taxon>
        <taxon>Mycolicibacterium</taxon>
    </lineage>
</organism>
<keyword evidence="2" id="KW-0238">DNA-binding</keyword>
<evidence type="ECO:0000259" key="4">
    <source>
        <dbReference type="PROSITE" id="PS50949"/>
    </source>
</evidence>
<dbReference type="AlphaFoldDB" id="A0A132PTW7"/>
<dbReference type="CDD" id="cd07377">
    <property type="entry name" value="WHTH_GntR"/>
    <property type="match status" value="1"/>
</dbReference>
<dbReference type="GO" id="GO:0003700">
    <property type="term" value="F:DNA-binding transcription factor activity"/>
    <property type="evidence" value="ECO:0007669"/>
    <property type="project" value="InterPro"/>
</dbReference>
<keyword evidence="3" id="KW-0804">Transcription</keyword>
<keyword evidence="1" id="KW-0805">Transcription regulation</keyword>
<keyword evidence="6" id="KW-1185">Reference proteome</keyword>
<proteinExistence type="predicted"/>
<dbReference type="InterPro" id="IPR050679">
    <property type="entry name" value="Bact_HTH_transcr_reg"/>
</dbReference>
<dbReference type="Pfam" id="PF07702">
    <property type="entry name" value="UTRA"/>
    <property type="match status" value="1"/>
</dbReference>
<protein>
    <submittedName>
        <fullName evidence="5">GntR family transcriptional regulator</fullName>
    </submittedName>
</protein>
<dbReference type="PRINTS" id="PR00035">
    <property type="entry name" value="HTHGNTR"/>
</dbReference>
<dbReference type="InterPro" id="IPR011663">
    <property type="entry name" value="UTRA"/>
</dbReference>
<sequence length="277" mass="30064">MSEPLLDRDSGVPLYAQIRDVLRGQILGQHIAPGEHLPGELELQERFGVARSVIRQALSELADAGLIRRERGRGSVVVPTRLHHRRAEQAGGLSRQLAAAGEHLRTVVLDLRAATAPDAAVPALRTADAWRIERLRFVDEEPLVFMRSWVSRELFPDLTADAIEGSLLGYMRSTGVVPVGGPRQLRAVPADPTVADHLGIDVGTPVLLLQALTNDDQGRGLEWSTLWHQPSTVFDVDAKVETRVDAPADPAAPGSPDFDRVRELIAELASIIGPGRA</sequence>
<dbReference type="Proteomes" id="UP000070612">
    <property type="component" value="Unassembled WGS sequence"/>
</dbReference>
<dbReference type="PANTHER" id="PTHR44846:SF1">
    <property type="entry name" value="MANNOSYL-D-GLYCERATE TRANSPORT_METABOLISM SYSTEM REPRESSOR MNGR-RELATED"/>
    <property type="match status" value="1"/>
</dbReference>
<dbReference type="SUPFAM" id="SSF64288">
    <property type="entry name" value="Chorismate lyase-like"/>
    <property type="match status" value="1"/>
</dbReference>
<dbReference type="SMART" id="SM00345">
    <property type="entry name" value="HTH_GNTR"/>
    <property type="match status" value="1"/>
</dbReference>